<evidence type="ECO:0000256" key="3">
    <source>
        <dbReference type="ARBA" id="ARBA00022692"/>
    </source>
</evidence>
<dbReference type="OrthoDB" id="2687058at2759"/>
<dbReference type="Pfam" id="PF00999">
    <property type="entry name" value="Na_H_Exchanger"/>
    <property type="match status" value="1"/>
</dbReference>
<keyword evidence="10" id="KW-1185">Reference proteome</keyword>
<organism evidence="9 10">
    <name type="scientific">Olpidium bornovanus</name>
    <dbReference type="NCBI Taxonomy" id="278681"/>
    <lineage>
        <taxon>Eukaryota</taxon>
        <taxon>Fungi</taxon>
        <taxon>Fungi incertae sedis</taxon>
        <taxon>Olpidiomycota</taxon>
        <taxon>Olpidiomycotina</taxon>
        <taxon>Olpidiomycetes</taxon>
        <taxon>Olpidiales</taxon>
        <taxon>Olpidiaceae</taxon>
        <taxon>Olpidium</taxon>
    </lineage>
</organism>
<dbReference type="AlphaFoldDB" id="A0A8H7ZNE7"/>
<keyword evidence="4 7" id="KW-1133">Transmembrane helix</keyword>
<evidence type="ECO:0000256" key="5">
    <source>
        <dbReference type="ARBA" id="ARBA00023065"/>
    </source>
</evidence>
<comment type="subcellular location">
    <subcellularLocation>
        <location evidence="1">Membrane</location>
        <topology evidence="1">Multi-pass membrane protein</topology>
    </subcellularLocation>
</comment>
<evidence type="ECO:0000256" key="2">
    <source>
        <dbReference type="ARBA" id="ARBA00022448"/>
    </source>
</evidence>
<name>A0A8H7ZNE7_9FUNG</name>
<evidence type="ECO:0000256" key="1">
    <source>
        <dbReference type="ARBA" id="ARBA00004141"/>
    </source>
</evidence>
<dbReference type="GO" id="GO:1902600">
    <property type="term" value="P:proton transmembrane transport"/>
    <property type="evidence" value="ECO:0007669"/>
    <property type="project" value="InterPro"/>
</dbReference>
<evidence type="ECO:0000313" key="9">
    <source>
        <dbReference type="EMBL" id="KAG5456285.1"/>
    </source>
</evidence>
<dbReference type="Gene3D" id="1.20.1530.20">
    <property type="match status" value="1"/>
</dbReference>
<keyword evidence="5" id="KW-0406">Ion transport</keyword>
<feature type="transmembrane region" description="Helical" evidence="7">
    <location>
        <begin position="163"/>
        <end position="186"/>
    </location>
</feature>
<gene>
    <name evidence="9" type="ORF">BJ554DRAFT_4013</name>
</gene>
<keyword evidence="6 7" id="KW-0472">Membrane</keyword>
<reference evidence="9 10" key="1">
    <citation type="journal article" name="Sci. Rep.">
        <title>Genome-scale phylogenetic analyses confirm Olpidium as the closest living zoosporic fungus to the non-flagellated, terrestrial fungi.</title>
        <authorList>
            <person name="Chang Y."/>
            <person name="Rochon D."/>
            <person name="Sekimoto S."/>
            <person name="Wang Y."/>
            <person name="Chovatia M."/>
            <person name="Sandor L."/>
            <person name="Salamov A."/>
            <person name="Grigoriev I.V."/>
            <person name="Stajich J.E."/>
            <person name="Spatafora J.W."/>
        </authorList>
    </citation>
    <scope>NUCLEOTIDE SEQUENCE [LARGE SCALE GENOMIC DNA]</scope>
    <source>
        <strain evidence="9">S191</strain>
    </source>
</reference>
<dbReference type="InterPro" id="IPR006153">
    <property type="entry name" value="Cation/H_exchanger_TM"/>
</dbReference>
<feature type="transmembrane region" description="Helical" evidence="7">
    <location>
        <begin position="245"/>
        <end position="278"/>
    </location>
</feature>
<evidence type="ECO:0000256" key="4">
    <source>
        <dbReference type="ARBA" id="ARBA00022989"/>
    </source>
</evidence>
<dbReference type="InterPro" id="IPR038770">
    <property type="entry name" value="Na+/solute_symporter_sf"/>
</dbReference>
<accession>A0A8H7ZNE7</accession>
<dbReference type="GO" id="GO:0016020">
    <property type="term" value="C:membrane"/>
    <property type="evidence" value="ECO:0007669"/>
    <property type="project" value="UniProtKB-SubCell"/>
</dbReference>
<evidence type="ECO:0000256" key="7">
    <source>
        <dbReference type="SAM" id="Phobius"/>
    </source>
</evidence>
<dbReference type="PANTHER" id="PTHR32468:SF0">
    <property type="entry name" value="K(+)_H(+) ANTIPORTER 1"/>
    <property type="match status" value="1"/>
</dbReference>
<protein>
    <submittedName>
        <fullName evidence="9">Cation/H+ exchanger</fullName>
    </submittedName>
</protein>
<feature type="transmembrane region" description="Helical" evidence="7">
    <location>
        <begin position="94"/>
        <end position="116"/>
    </location>
</feature>
<dbReference type="PANTHER" id="PTHR32468">
    <property type="entry name" value="CATION/H + ANTIPORTER"/>
    <property type="match status" value="1"/>
</dbReference>
<comment type="caution">
    <text evidence="9">The sequence shown here is derived from an EMBL/GenBank/DDBJ whole genome shotgun (WGS) entry which is preliminary data.</text>
</comment>
<dbReference type="InterPro" id="IPR050794">
    <property type="entry name" value="CPA2_transporter"/>
</dbReference>
<evidence type="ECO:0000313" key="10">
    <source>
        <dbReference type="Proteomes" id="UP000673691"/>
    </source>
</evidence>
<feature type="transmembrane region" description="Helical" evidence="7">
    <location>
        <begin position="62"/>
        <end position="82"/>
    </location>
</feature>
<feature type="transmembrane region" description="Helical" evidence="7">
    <location>
        <begin position="128"/>
        <end position="151"/>
    </location>
</feature>
<feature type="domain" description="Cation/H+ exchanger transmembrane" evidence="8">
    <location>
        <begin position="31"/>
        <end position="303"/>
    </location>
</feature>
<dbReference type="EMBL" id="JAEFCI010011979">
    <property type="protein sequence ID" value="KAG5456285.1"/>
    <property type="molecule type" value="Genomic_DNA"/>
</dbReference>
<feature type="transmembrane region" description="Helical" evidence="7">
    <location>
        <begin position="20"/>
        <end position="42"/>
    </location>
</feature>
<dbReference type="GO" id="GO:0015297">
    <property type="term" value="F:antiporter activity"/>
    <property type="evidence" value="ECO:0007669"/>
    <property type="project" value="InterPro"/>
</dbReference>
<dbReference type="Proteomes" id="UP000673691">
    <property type="component" value="Unassembled WGS sequence"/>
</dbReference>
<sequence length="336" mass="35799">MAVSESFVSGANPLRDPLALFLVQVLLIVVVSRALAVGLGYLKQPRVIAEVIGGILLGPSALSSLIANFALIFFLYLVGLELHPSSLKEKARASALVSLVGIVVPFGAGAGVMKIIYENFGDPQVPFYAFFVFGGVAMCITAFPVLARILTERRLISVPVGQTTLAAAAVDDAVAWTLLVLVVALINNALPSSSAAVPHTSNPVEAVYVFLLVLAWALLLWFAVRPLLAKFVLKTSSEQAASEMSVTVIFLLICVSAFYTQAVGVHAIFGGFLVGLITPHERGFAIKLTEKIEDLVGVLLLPLVCRAMEKKKNRKVVPGRGTVACRELSSNVPDIY</sequence>
<evidence type="ECO:0000256" key="6">
    <source>
        <dbReference type="ARBA" id="ARBA00023136"/>
    </source>
</evidence>
<keyword evidence="3 7" id="KW-0812">Transmembrane</keyword>
<feature type="transmembrane region" description="Helical" evidence="7">
    <location>
        <begin position="206"/>
        <end position="224"/>
    </location>
</feature>
<keyword evidence="2" id="KW-0813">Transport</keyword>
<proteinExistence type="predicted"/>
<evidence type="ECO:0000259" key="8">
    <source>
        <dbReference type="Pfam" id="PF00999"/>
    </source>
</evidence>